<evidence type="ECO:0000256" key="4">
    <source>
        <dbReference type="ARBA" id="ARBA00022692"/>
    </source>
</evidence>
<feature type="transmembrane region" description="Helical" evidence="7">
    <location>
        <begin position="151"/>
        <end position="170"/>
    </location>
</feature>
<dbReference type="PANTHER" id="PTHR30443">
    <property type="entry name" value="INNER MEMBRANE PROTEIN"/>
    <property type="match status" value="1"/>
</dbReference>
<dbReference type="CDD" id="cd16017">
    <property type="entry name" value="LptA"/>
    <property type="match status" value="1"/>
</dbReference>
<keyword evidence="4 7" id="KW-0812">Transmembrane</keyword>
<dbReference type="PANTHER" id="PTHR30443:SF2">
    <property type="entry name" value="PHOSPHOETHANOLAMINE TRANSFERASE EPTC"/>
    <property type="match status" value="1"/>
</dbReference>
<keyword evidence="10" id="KW-1185">Reference proteome</keyword>
<dbReference type="GO" id="GO:0005886">
    <property type="term" value="C:plasma membrane"/>
    <property type="evidence" value="ECO:0007669"/>
    <property type="project" value="UniProtKB-SubCell"/>
</dbReference>
<gene>
    <name evidence="9" type="ORF">EAX61_07345</name>
</gene>
<comment type="subcellular location">
    <subcellularLocation>
        <location evidence="1">Cell membrane</location>
        <topology evidence="1">Multi-pass membrane protein</topology>
    </subcellularLocation>
</comment>
<evidence type="ECO:0000259" key="8">
    <source>
        <dbReference type="Pfam" id="PF00884"/>
    </source>
</evidence>
<reference evidence="9 10" key="1">
    <citation type="submission" date="2018-10" db="EMBL/GenBank/DDBJ databases">
        <title>Dokdonia luteus sp. nov., isolated from sea water.</title>
        <authorList>
            <person name="Zhou L.Y."/>
            <person name="Du Z.J."/>
        </authorList>
    </citation>
    <scope>NUCLEOTIDE SEQUENCE [LARGE SCALE GENOMIC DNA]</scope>
    <source>
        <strain evidence="9 10">SH27</strain>
    </source>
</reference>
<comment type="caution">
    <text evidence="9">The sequence shown here is derived from an EMBL/GenBank/DDBJ whole genome shotgun (WGS) entry which is preliminary data.</text>
</comment>
<dbReference type="EMBL" id="REFV01000005">
    <property type="protein sequence ID" value="RMB60623.1"/>
    <property type="molecule type" value="Genomic_DNA"/>
</dbReference>
<feature type="transmembrane region" description="Helical" evidence="7">
    <location>
        <begin position="37"/>
        <end position="54"/>
    </location>
</feature>
<evidence type="ECO:0000256" key="2">
    <source>
        <dbReference type="ARBA" id="ARBA00022475"/>
    </source>
</evidence>
<dbReference type="InterPro" id="IPR000917">
    <property type="entry name" value="Sulfatase_N"/>
</dbReference>
<keyword evidence="3" id="KW-0808">Transferase</keyword>
<dbReference type="InterPro" id="IPR017850">
    <property type="entry name" value="Alkaline_phosphatase_core_sf"/>
</dbReference>
<sequence length="533" mass="61841">MSYVLKTNILTQFGVVICFIIIFWNYLTFDNVGEKQLLVYFLLLLLSSCLIFLLKKRLLRIIWTFLFSLFYGVLVFVEYIHSQLFNTNITTSTISIFFETNANEAAEFLENYFEKSHFVIGALILMSIVIGIIASFKKVKKNRFSTSREKISVLSTIITSVVIIGSIMTFKEQFLPYRVIQVLGFYESQKALLDAVSVTPNGNFTNTIHNSENDQEVYVVVIGESTTRDHMSLYNYYRDTNPLLGKRQDELLIYNDVISPHTHTITSLGKMLTLGDYDIPEKKYNSTVVQLFNNVGFGTYWISNQRPMGIYETSTSIISRQSDTSIFTDVSEGSLDEKVLKPLKKVLNKKDDKKFIVIHLMGTHVSYHRRYPEQYDLFKNEPKTQFRNENAYKSINEYDNAVLYNDYIVNEIIASIETEQLKSFVIYLSDHGEEVYQTLNMSGHLEEEGSKPMYDVPFLLWRSEKYLLDNKKLVFDVNRPYTLEHFIHTLAELSDIQFDGLNVKNSLVSPKFENSERLISKKGTYEETFCENQ</sequence>
<accession>A0A3M0GG84</accession>
<dbReference type="Proteomes" id="UP000281985">
    <property type="component" value="Unassembled WGS sequence"/>
</dbReference>
<protein>
    <recommendedName>
        <fullName evidence="8">Sulfatase N-terminal domain-containing protein</fullName>
    </recommendedName>
</protein>
<evidence type="ECO:0000313" key="10">
    <source>
        <dbReference type="Proteomes" id="UP000281985"/>
    </source>
</evidence>
<keyword evidence="5 7" id="KW-1133">Transmembrane helix</keyword>
<feature type="domain" description="Sulfatase N-terminal" evidence="8">
    <location>
        <begin position="218"/>
        <end position="495"/>
    </location>
</feature>
<dbReference type="SUPFAM" id="SSF53649">
    <property type="entry name" value="Alkaline phosphatase-like"/>
    <property type="match status" value="1"/>
</dbReference>
<dbReference type="GO" id="GO:0016776">
    <property type="term" value="F:phosphotransferase activity, phosphate group as acceptor"/>
    <property type="evidence" value="ECO:0007669"/>
    <property type="project" value="TreeGrafter"/>
</dbReference>
<feature type="transmembrane region" description="Helical" evidence="7">
    <location>
        <begin position="7"/>
        <end position="25"/>
    </location>
</feature>
<organism evidence="9 10">
    <name type="scientific">Dokdonia sinensis</name>
    <dbReference type="NCBI Taxonomy" id="2479847"/>
    <lineage>
        <taxon>Bacteria</taxon>
        <taxon>Pseudomonadati</taxon>
        <taxon>Bacteroidota</taxon>
        <taxon>Flavobacteriia</taxon>
        <taxon>Flavobacteriales</taxon>
        <taxon>Flavobacteriaceae</taxon>
        <taxon>Dokdonia</taxon>
    </lineage>
</organism>
<dbReference type="Gene3D" id="3.40.720.10">
    <property type="entry name" value="Alkaline Phosphatase, subunit A"/>
    <property type="match status" value="1"/>
</dbReference>
<keyword evidence="2" id="KW-1003">Cell membrane</keyword>
<name>A0A3M0GG84_9FLAO</name>
<proteinExistence type="predicted"/>
<feature type="transmembrane region" description="Helical" evidence="7">
    <location>
        <begin position="118"/>
        <end position="139"/>
    </location>
</feature>
<evidence type="ECO:0000313" key="9">
    <source>
        <dbReference type="EMBL" id="RMB60623.1"/>
    </source>
</evidence>
<evidence type="ECO:0000256" key="5">
    <source>
        <dbReference type="ARBA" id="ARBA00022989"/>
    </source>
</evidence>
<evidence type="ECO:0000256" key="7">
    <source>
        <dbReference type="SAM" id="Phobius"/>
    </source>
</evidence>
<dbReference type="InterPro" id="IPR058130">
    <property type="entry name" value="PEA_transf_C"/>
</dbReference>
<keyword evidence="6 7" id="KW-0472">Membrane</keyword>
<dbReference type="Pfam" id="PF00884">
    <property type="entry name" value="Sulfatase"/>
    <property type="match status" value="1"/>
</dbReference>
<evidence type="ECO:0000256" key="1">
    <source>
        <dbReference type="ARBA" id="ARBA00004651"/>
    </source>
</evidence>
<dbReference type="InterPro" id="IPR040423">
    <property type="entry name" value="PEA_transferase"/>
</dbReference>
<dbReference type="AlphaFoldDB" id="A0A3M0GG84"/>
<dbReference type="GO" id="GO:0009244">
    <property type="term" value="P:lipopolysaccharide core region biosynthetic process"/>
    <property type="evidence" value="ECO:0007669"/>
    <property type="project" value="TreeGrafter"/>
</dbReference>
<feature type="transmembrane region" description="Helical" evidence="7">
    <location>
        <begin position="61"/>
        <end position="80"/>
    </location>
</feature>
<evidence type="ECO:0000256" key="6">
    <source>
        <dbReference type="ARBA" id="ARBA00023136"/>
    </source>
</evidence>
<evidence type="ECO:0000256" key="3">
    <source>
        <dbReference type="ARBA" id="ARBA00022679"/>
    </source>
</evidence>